<dbReference type="Proteomes" id="UP000007754">
    <property type="component" value="Chromosome 28"/>
</dbReference>
<name>A0A674GWG5_TAEGU</name>
<dbReference type="PROSITE" id="PS50011">
    <property type="entry name" value="PROTEIN_KINASE_DOM"/>
    <property type="match status" value="1"/>
</dbReference>
<dbReference type="GO" id="GO:0005524">
    <property type="term" value="F:ATP binding"/>
    <property type="evidence" value="ECO:0007669"/>
    <property type="project" value="UniProtKB-UniRule"/>
</dbReference>
<evidence type="ECO:0000256" key="7">
    <source>
        <dbReference type="SAM" id="Coils"/>
    </source>
</evidence>
<dbReference type="GO" id="GO:0004674">
    <property type="term" value="F:protein serine/threonine kinase activity"/>
    <property type="evidence" value="ECO:0007669"/>
    <property type="project" value="UniProtKB-KW"/>
</dbReference>
<evidence type="ECO:0000313" key="9">
    <source>
        <dbReference type="Ensembl" id="ENSTGUP00000027389.1"/>
    </source>
</evidence>
<dbReference type="FunFam" id="3.30.200.20:FF:000110">
    <property type="entry name" value="Death-associated kinase 3, isoform CRA_a"/>
    <property type="match status" value="1"/>
</dbReference>
<dbReference type="PANTHER" id="PTHR24342:SF18">
    <property type="entry name" value="DEATH-ASSOCIATED PROTEIN KINASE 3"/>
    <property type="match status" value="1"/>
</dbReference>
<reference evidence="9" key="2">
    <citation type="submission" date="2025-08" db="UniProtKB">
        <authorList>
            <consortium name="Ensembl"/>
        </authorList>
    </citation>
    <scope>IDENTIFICATION</scope>
</reference>
<keyword evidence="10" id="KW-1185">Reference proteome</keyword>
<dbReference type="AlphaFoldDB" id="A0A674GWG5"/>
<keyword evidence="2" id="KW-0808">Transferase</keyword>
<keyword evidence="1" id="KW-0723">Serine/threonine-protein kinase</keyword>
<evidence type="ECO:0000256" key="4">
    <source>
        <dbReference type="ARBA" id="ARBA00022777"/>
    </source>
</evidence>
<evidence type="ECO:0000256" key="1">
    <source>
        <dbReference type="ARBA" id="ARBA00022527"/>
    </source>
</evidence>
<evidence type="ECO:0000256" key="6">
    <source>
        <dbReference type="PROSITE-ProRule" id="PRU10141"/>
    </source>
</evidence>
<evidence type="ECO:0000313" key="10">
    <source>
        <dbReference type="Proteomes" id="UP000007754"/>
    </source>
</evidence>
<dbReference type="InterPro" id="IPR000719">
    <property type="entry name" value="Prot_kinase_dom"/>
</dbReference>
<evidence type="ECO:0000256" key="2">
    <source>
        <dbReference type="ARBA" id="ARBA00022679"/>
    </source>
</evidence>
<dbReference type="SUPFAM" id="SSF56112">
    <property type="entry name" value="Protein kinase-like (PK-like)"/>
    <property type="match status" value="1"/>
</dbReference>
<dbReference type="Gene3D" id="1.10.510.10">
    <property type="entry name" value="Transferase(Phosphotransferase) domain 1"/>
    <property type="match status" value="1"/>
</dbReference>
<dbReference type="GO" id="GO:0035556">
    <property type="term" value="P:intracellular signal transduction"/>
    <property type="evidence" value="ECO:0007669"/>
    <property type="project" value="TreeGrafter"/>
</dbReference>
<keyword evidence="7" id="KW-0175">Coiled coil</keyword>
<keyword evidence="4" id="KW-0418">Kinase</keyword>
<feature type="binding site" evidence="6">
    <location>
        <position position="46"/>
    </location>
    <ligand>
        <name>ATP</name>
        <dbReference type="ChEBI" id="CHEBI:30616"/>
    </ligand>
</feature>
<dbReference type="PANTHER" id="PTHR24342">
    <property type="entry name" value="SERINE/THREONINE-PROTEIN KINASE 17"/>
    <property type="match status" value="1"/>
</dbReference>
<dbReference type="GeneTree" id="ENSGT00940000161753"/>
<feature type="coiled-coil region" evidence="7">
    <location>
        <begin position="323"/>
        <end position="424"/>
    </location>
</feature>
<keyword evidence="3 6" id="KW-0547">Nucleotide-binding</keyword>
<evidence type="ECO:0000259" key="8">
    <source>
        <dbReference type="PROSITE" id="PS50011"/>
    </source>
</evidence>
<sequence>MSTFRQESVEDFYEMGEELGSGQFAIVRKCRERKTGLEYAAKFIKKRRLSSSRRGVSREEIEREVDILREIQHPNIITLHDIFENKTDVVLILELVSGGELFDFLAEKESLTEEEATQFLKQILDGVHYLHSKRIAHFDLKRTSCCWTRTCQTLASNSSTLGSPTRSRLGMSSRISLGPQSLAPEIVNYEPLGLEADMWSIGVITYILLSGASPFLGETKQETLTNISAVNYDFDEEYFSNTSELAKDFIRRLLVKDPKKRMTIAQSLEHPWIKVIKRRNVRNEDSCKKPERRRLKTTRLKEYTIKSHSSMPPNNTYINFERFSKVMEEVAAAEESLRELERNKKSFQEDIEALLSIYEEKESWYKEENESISQDLRQIRQELQKTEALKKQAQEETKSVVQAANGLKRRYRKLENHYEALAKQVASEMKFVQELVWSIEREKLQSSEGDGSIR</sequence>
<dbReference type="GO" id="GO:0043065">
    <property type="term" value="P:positive regulation of apoptotic process"/>
    <property type="evidence" value="ECO:0007669"/>
    <property type="project" value="TreeGrafter"/>
</dbReference>
<organism evidence="9 10">
    <name type="scientific">Taeniopygia guttata</name>
    <name type="common">Zebra finch</name>
    <name type="synonym">Poephila guttata</name>
    <dbReference type="NCBI Taxonomy" id="59729"/>
    <lineage>
        <taxon>Eukaryota</taxon>
        <taxon>Metazoa</taxon>
        <taxon>Chordata</taxon>
        <taxon>Craniata</taxon>
        <taxon>Vertebrata</taxon>
        <taxon>Euteleostomi</taxon>
        <taxon>Archelosauria</taxon>
        <taxon>Archosauria</taxon>
        <taxon>Dinosauria</taxon>
        <taxon>Saurischia</taxon>
        <taxon>Theropoda</taxon>
        <taxon>Coelurosauria</taxon>
        <taxon>Aves</taxon>
        <taxon>Neognathae</taxon>
        <taxon>Neoaves</taxon>
        <taxon>Telluraves</taxon>
        <taxon>Australaves</taxon>
        <taxon>Passeriformes</taxon>
        <taxon>Passeroidea</taxon>
        <taxon>Estrildidae</taxon>
        <taxon>Estrildinae</taxon>
        <taxon>Taeniopygia</taxon>
    </lineage>
</organism>
<dbReference type="Pfam" id="PF00069">
    <property type="entry name" value="Pkinase"/>
    <property type="match status" value="1"/>
</dbReference>
<keyword evidence="5 6" id="KW-0067">ATP-binding</keyword>
<dbReference type="FunFam" id="1.10.510.10:FF:000571">
    <property type="entry name" value="Maternal embryonic leucine zipper kinase"/>
    <property type="match status" value="1"/>
</dbReference>
<dbReference type="PROSITE" id="PS00107">
    <property type="entry name" value="PROTEIN_KINASE_ATP"/>
    <property type="match status" value="1"/>
</dbReference>
<reference evidence="9" key="3">
    <citation type="submission" date="2025-09" db="UniProtKB">
        <authorList>
            <consortium name="Ensembl"/>
        </authorList>
    </citation>
    <scope>IDENTIFICATION</scope>
</reference>
<accession>A0A674GWG5</accession>
<evidence type="ECO:0000256" key="5">
    <source>
        <dbReference type="ARBA" id="ARBA00022840"/>
    </source>
</evidence>
<dbReference type="GO" id="GO:0005737">
    <property type="term" value="C:cytoplasm"/>
    <property type="evidence" value="ECO:0007669"/>
    <property type="project" value="TreeGrafter"/>
</dbReference>
<feature type="domain" description="Protein kinase" evidence="8">
    <location>
        <begin position="13"/>
        <end position="273"/>
    </location>
</feature>
<dbReference type="GO" id="GO:0005634">
    <property type="term" value="C:nucleus"/>
    <property type="evidence" value="ECO:0007669"/>
    <property type="project" value="TreeGrafter"/>
</dbReference>
<dbReference type="Ensembl" id="ENSTGUT00000040592.1">
    <property type="protein sequence ID" value="ENSTGUP00000027389.1"/>
    <property type="gene ID" value="ENSTGUG00000001010.2"/>
</dbReference>
<proteinExistence type="predicted"/>
<dbReference type="InterPro" id="IPR017441">
    <property type="entry name" value="Protein_kinase_ATP_BS"/>
</dbReference>
<dbReference type="Gene3D" id="3.30.200.20">
    <property type="entry name" value="Phosphorylase Kinase, domain 1"/>
    <property type="match status" value="1"/>
</dbReference>
<gene>
    <name evidence="9" type="primary">DAPK3</name>
</gene>
<dbReference type="InterPro" id="IPR011009">
    <property type="entry name" value="Kinase-like_dom_sf"/>
</dbReference>
<protein>
    <submittedName>
        <fullName evidence="9">Death associated protein kinase 3</fullName>
    </submittedName>
</protein>
<reference evidence="9 10" key="1">
    <citation type="journal article" date="2010" name="Nature">
        <title>The genome of a songbird.</title>
        <authorList>
            <person name="Warren W.C."/>
            <person name="Clayton D.F."/>
            <person name="Ellegren H."/>
            <person name="Arnold A.P."/>
            <person name="Hillier L.W."/>
            <person name="Kunstner A."/>
            <person name="Searle S."/>
            <person name="White S."/>
            <person name="Vilella A.J."/>
            <person name="Fairley S."/>
            <person name="Heger A."/>
            <person name="Kong L."/>
            <person name="Ponting C.P."/>
            <person name="Jarvis E.D."/>
            <person name="Mello C.V."/>
            <person name="Minx P."/>
            <person name="Lovell P."/>
            <person name="Velho T.A."/>
            <person name="Ferris M."/>
            <person name="Balakrishnan C.N."/>
            <person name="Sinha S."/>
            <person name="Blatti C."/>
            <person name="London S.E."/>
            <person name="Li Y."/>
            <person name="Lin Y.C."/>
            <person name="George J."/>
            <person name="Sweedler J."/>
            <person name="Southey B."/>
            <person name="Gunaratne P."/>
            <person name="Watson M."/>
            <person name="Nam K."/>
            <person name="Backstrom N."/>
            <person name="Smeds L."/>
            <person name="Nabholz B."/>
            <person name="Itoh Y."/>
            <person name="Whitney O."/>
            <person name="Pfenning A.R."/>
            <person name="Howard J."/>
            <person name="Volker M."/>
            <person name="Skinner B.M."/>
            <person name="Griffin D.K."/>
            <person name="Ye L."/>
            <person name="McLaren W.M."/>
            <person name="Flicek P."/>
            <person name="Quesada V."/>
            <person name="Velasco G."/>
            <person name="Lopez-Otin C."/>
            <person name="Puente X.S."/>
            <person name="Olender T."/>
            <person name="Lancet D."/>
            <person name="Smit A.F."/>
            <person name="Hubley R."/>
            <person name="Konkel M.K."/>
            <person name="Walker J.A."/>
            <person name="Batzer M.A."/>
            <person name="Gu W."/>
            <person name="Pollock D.D."/>
            <person name="Chen L."/>
            <person name="Cheng Z."/>
            <person name="Eichler E.E."/>
            <person name="Stapley J."/>
            <person name="Slate J."/>
            <person name="Ekblom R."/>
            <person name="Birkhead T."/>
            <person name="Burke T."/>
            <person name="Burt D."/>
            <person name="Scharff C."/>
            <person name="Adam I."/>
            <person name="Richard H."/>
            <person name="Sultan M."/>
            <person name="Soldatov A."/>
            <person name="Lehrach H."/>
            <person name="Edwards S.V."/>
            <person name="Yang S.P."/>
            <person name="Li X."/>
            <person name="Graves T."/>
            <person name="Fulton L."/>
            <person name="Nelson J."/>
            <person name="Chinwalla A."/>
            <person name="Hou S."/>
            <person name="Mardis E.R."/>
            <person name="Wilson R.K."/>
        </authorList>
    </citation>
    <scope>NUCLEOTIDE SEQUENCE [LARGE SCALE GENOMIC DNA]</scope>
</reference>
<evidence type="ECO:0000256" key="3">
    <source>
        <dbReference type="ARBA" id="ARBA00022741"/>
    </source>
</evidence>